<dbReference type="EMBL" id="CP000852">
    <property type="protein sequence ID" value="ABW01733.1"/>
    <property type="molecule type" value="Genomic_DNA"/>
</dbReference>
<protein>
    <submittedName>
        <fullName evidence="1">Uncharacterized protein</fullName>
    </submittedName>
</protein>
<evidence type="ECO:0000313" key="1">
    <source>
        <dbReference type="EMBL" id="ABW01733.1"/>
    </source>
</evidence>
<proteinExistence type="predicted"/>
<name>A8MD77_CALMQ</name>
<evidence type="ECO:0000313" key="2">
    <source>
        <dbReference type="Proteomes" id="UP000001137"/>
    </source>
</evidence>
<dbReference type="HOGENOM" id="CLU_2678668_0_0_2"/>
<dbReference type="AlphaFoldDB" id="A8MD77"/>
<reference evidence="1 2" key="1">
    <citation type="submission" date="2007-10" db="EMBL/GenBank/DDBJ databases">
        <title>Complete sequence of Caldivirga maquilingensis IC-167.</title>
        <authorList>
            <consortium name="US DOE Joint Genome Institute"/>
            <person name="Copeland A."/>
            <person name="Lucas S."/>
            <person name="Lapidus A."/>
            <person name="Barry K."/>
            <person name="Glavina del Rio T."/>
            <person name="Dalin E."/>
            <person name="Tice H."/>
            <person name="Pitluck S."/>
            <person name="Saunders E."/>
            <person name="Brettin T."/>
            <person name="Bruce D."/>
            <person name="Detter J.C."/>
            <person name="Han C."/>
            <person name="Schmutz J."/>
            <person name="Larimer F."/>
            <person name="Land M."/>
            <person name="Hauser L."/>
            <person name="Kyrpides N."/>
            <person name="Ivanova N."/>
            <person name="Biddle J.F."/>
            <person name="Zhang Z."/>
            <person name="Fitz-Gibbon S.T."/>
            <person name="Lowe T.M."/>
            <person name="Saltikov C."/>
            <person name="House C.H."/>
            <person name="Richardson P."/>
        </authorList>
    </citation>
    <scope>NUCLEOTIDE SEQUENCE [LARGE SCALE GENOMIC DNA]</scope>
    <source>
        <strain evidence="2">ATCC 700844 / DSM 13496 / JCM 10307 / IC-167</strain>
    </source>
</reference>
<dbReference type="KEGG" id="cma:Cmaq_0899"/>
<dbReference type="GeneID" id="5710436"/>
<accession>A8MD77</accession>
<keyword evidence="2" id="KW-1185">Reference proteome</keyword>
<gene>
    <name evidence="1" type="ordered locus">Cmaq_0899</name>
</gene>
<sequence length="74" mass="8258">MDISDIVKEARVIARRRLNGHLLLVALQCLNDNDVVAAAEKRLNNDPFGETEALRVLVMLCIEPQASKSNDKLE</sequence>
<dbReference type="OrthoDB" id="375524at2157"/>
<organism evidence="1 2">
    <name type="scientific">Caldivirga maquilingensis (strain ATCC 700844 / DSM 13496 / JCM 10307 / IC-167)</name>
    <dbReference type="NCBI Taxonomy" id="397948"/>
    <lineage>
        <taxon>Archaea</taxon>
        <taxon>Thermoproteota</taxon>
        <taxon>Thermoprotei</taxon>
        <taxon>Thermoproteales</taxon>
        <taxon>Thermoproteaceae</taxon>
        <taxon>Caldivirga</taxon>
    </lineage>
</organism>
<dbReference type="RefSeq" id="WP_012185952.1">
    <property type="nucleotide sequence ID" value="NC_009954.1"/>
</dbReference>
<dbReference type="Proteomes" id="UP000001137">
    <property type="component" value="Chromosome"/>
</dbReference>